<evidence type="ECO:0000256" key="7">
    <source>
        <dbReference type="SAM" id="MobiDB-lite"/>
    </source>
</evidence>
<dbReference type="RefSeq" id="WP_161810076.1">
    <property type="nucleotide sequence ID" value="NZ_BLJN01000001.1"/>
</dbReference>
<dbReference type="NCBIfam" id="NF047847">
    <property type="entry name" value="SS_mature_LptM"/>
    <property type="match status" value="1"/>
</dbReference>
<feature type="compositionally biased region" description="Basic and acidic residues" evidence="7">
    <location>
        <begin position="60"/>
        <end position="69"/>
    </location>
</feature>
<name>A0A829Y699_9GAMM</name>
<keyword evidence="2" id="KW-0732">Signal</keyword>
<accession>A0A829Y699</accession>
<keyword evidence="4" id="KW-0564">Palmitate</keyword>
<dbReference type="Proteomes" id="UP000445000">
    <property type="component" value="Unassembled WGS sequence"/>
</dbReference>
<feature type="region of interest" description="Disordered" evidence="7">
    <location>
        <begin position="23"/>
        <end position="106"/>
    </location>
</feature>
<evidence type="ECO:0000256" key="5">
    <source>
        <dbReference type="ARBA" id="ARBA00023237"/>
    </source>
</evidence>
<dbReference type="AlphaFoldDB" id="A0A829Y699"/>
<evidence type="ECO:0000256" key="2">
    <source>
        <dbReference type="ARBA" id="ARBA00022729"/>
    </source>
</evidence>
<keyword evidence="5" id="KW-0998">Cell outer membrane</keyword>
<proteinExistence type="predicted"/>
<keyword evidence="6" id="KW-0449">Lipoprotein</keyword>
<evidence type="ECO:0000256" key="3">
    <source>
        <dbReference type="ARBA" id="ARBA00023136"/>
    </source>
</evidence>
<evidence type="ECO:0000256" key="4">
    <source>
        <dbReference type="ARBA" id="ARBA00023139"/>
    </source>
</evidence>
<organism evidence="8 9">
    <name type="scientific">Steroidobacter agaridevorans</name>
    <dbReference type="NCBI Taxonomy" id="2695856"/>
    <lineage>
        <taxon>Bacteria</taxon>
        <taxon>Pseudomonadati</taxon>
        <taxon>Pseudomonadota</taxon>
        <taxon>Gammaproteobacteria</taxon>
        <taxon>Steroidobacterales</taxon>
        <taxon>Steroidobacteraceae</taxon>
        <taxon>Steroidobacter</taxon>
    </lineage>
</organism>
<comment type="caution">
    <text evidence="8">The sequence shown here is derived from an EMBL/GenBank/DDBJ whole genome shotgun (WGS) entry which is preliminary data.</text>
</comment>
<dbReference type="GO" id="GO:0009279">
    <property type="term" value="C:cell outer membrane"/>
    <property type="evidence" value="ECO:0007669"/>
    <property type="project" value="UniProtKB-SubCell"/>
</dbReference>
<evidence type="ECO:0000256" key="1">
    <source>
        <dbReference type="ARBA" id="ARBA00004459"/>
    </source>
</evidence>
<keyword evidence="9" id="KW-1185">Reference proteome</keyword>
<gene>
    <name evidence="8" type="ORF">GCM10011487_01420</name>
</gene>
<evidence type="ECO:0000256" key="6">
    <source>
        <dbReference type="ARBA" id="ARBA00023288"/>
    </source>
</evidence>
<keyword evidence="3" id="KW-0472">Membrane</keyword>
<evidence type="ECO:0008006" key="10">
    <source>
        <dbReference type="Google" id="ProtNLM"/>
    </source>
</evidence>
<dbReference type="InterPro" id="IPR032831">
    <property type="entry name" value="LptM_cons"/>
</dbReference>
<protein>
    <recommendedName>
        <fullName evidence="10">Lipoprotein</fullName>
    </recommendedName>
</protein>
<dbReference type="PROSITE" id="PS51257">
    <property type="entry name" value="PROKAR_LIPOPROTEIN"/>
    <property type="match status" value="1"/>
</dbReference>
<dbReference type="EMBL" id="BLJN01000001">
    <property type="protein sequence ID" value="GFE78142.1"/>
    <property type="molecule type" value="Genomic_DNA"/>
</dbReference>
<dbReference type="Pfam" id="PF13627">
    <property type="entry name" value="LptM_cons"/>
    <property type="match status" value="1"/>
</dbReference>
<comment type="subcellular location">
    <subcellularLocation>
        <location evidence="1">Cell outer membrane</location>
        <topology evidence="1">Lipid-anchor</topology>
    </subcellularLocation>
</comment>
<reference evidence="9" key="1">
    <citation type="submission" date="2020-01" db="EMBL/GenBank/DDBJ databases">
        <title>'Steroidobacter agaridevorans' sp. nov., agar-degrading bacteria isolated from rhizosphere soils.</title>
        <authorList>
            <person name="Ikenaga M."/>
            <person name="Kataoka M."/>
            <person name="Murouchi A."/>
            <person name="Katsuragi S."/>
            <person name="Sakai M."/>
        </authorList>
    </citation>
    <scope>NUCLEOTIDE SEQUENCE [LARGE SCALE GENOMIC DNA]</scope>
    <source>
        <strain evidence="9">YU21-B</strain>
    </source>
</reference>
<evidence type="ECO:0000313" key="8">
    <source>
        <dbReference type="EMBL" id="GFE78142.1"/>
    </source>
</evidence>
<feature type="compositionally biased region" description="Polar residues" evidence="7">
    <location>
        <begin position="70"/>
        <end position="83"/>
    </location>
</feature>
<feature type="compositionally biased region" description="Pro residues" evidence="7">
    <location>
        <begin position="86"/>
        <end position="106"/>
    </location>
</feature>
<sequence>MKSSVRRFGPALLLFSLAGCGLKGPLYLPDDKQQEVPAQTPKPVLEGSKVRTLPPAPQAQKKDRERSRTEQSTPDPSAPAQSQPTPVSPPDPDRPATPPPPPKSGQ</sequence>
<evidence type="ECO:0000313" key="9">
    <source>
        <dbReference type="Proteomes" id="UP000445000"/>
    </source>
</evidence>